<comment type="similarity">
    <text evidence="10">In the N-terminal section; belongs to the methyltransferase superfamily. tRNA (mnm(5)s(2)U34)-methyltransferase family.</text>
</comment>
<dbReference type="GO" id="GO:0016645">
    <property type="term" value="F:oxidoreductase activity, acting on the CH-NH group of donors"/>
    <property type="evidence" value="ECO:0007669"/>
    <property type="project" value="InterPro"/>
</dbReference>
<dbReference type="KEGG" id="cja:CJA_2405"/>
<keyword evidence="2 10" id="KW-0489">Methyltransferase</keyword>
<keyword evidence="7 10" id="KW-0274">FAD</keyword>
<dbReference type="SUPFAM" id="SSF54373">
    <property type="entry name" value="FAD-linked reductases, C-terminal domain"/>
    <property type="match status" value="1"/>
</dbReference>
<keyword evidence="1 10" id="KW-0963">Cytoplasm</keyword>
<dbReference type="eggNOG" id="COG4121">
    <property type="taxonomic scope" value="Bacteria"/>
</dbReference>
<dbReference type="Pfam" id="PF05430">
    <property type="entry name" value="Methyltransf_30"/>
    <property type="match status" value="1"/>
</dbReference>
<dbReference type="EC" id="2.1.1.61" evidence="10"/>
<evidence type="ECO:0000256" key="10">
    <source>
        <dbReference type="HAMAP-Rule" id="MF_01102"/>
    </source>
</evidence>
<keyword evidence="3 10" id="KW-0285">Flavoprotein</keyword>
<dbReference type="eggNOG" id="COG0665">
    <property type="taxonomic scope" value="Bacteria"/>
</dbReference>
<keyword evidence="5 10" id="KW-0949">S-adenosyl-L-methionine</keyword>
<gene>
    <name evidence="10" type="primary">mnmC</name>
    <name evidence="13" type="ordered locus">CJA_2405</name>
</gene>
<dbReference type="Gene3D" id="3.30.9.10">
    <property type="entry name" value="D-Amino Acid Oxidase, subunit A, domain 2"/>
    <property type="match status" value="1"/>
</dbReference>
<evidence type="ECO:0000313" key="13">
    <source>
        <dbReference type="EMBL" id="ACE85355.1"/>
    </source>
</evidence>
<dbReference type="InterPro" id="IPR029063">
    <property type="entry name" value="SAM-dependent_MTases_sf"/>
</dbReference>
<keyword evidence="4 10" id="KW-0808">Transferase</keyword>
<feature type="domain" description="MnmC-like methyltransferase" evidence="12">
    <location>
        <begin position="124"/>
        <end position="257"/>
    </location>
</feature>
<dbReference type="InterPro" id="IPR023032">
    <property type="entry name" value="tRNA_MAMT_biosynth_bifunc_MnmC"/>
</dbReference>
<comment type="similarity">
    <text evidence="10">In the C-terminal section; belongs to the DAO family.</text>
</comment>
<feature type="domain" description="FAD dependent oxidoreductase" evidence="11">
    <location>
        <begin position="302"/>
        <end position="667"/>
    </location>
</feature>
<dbReference type="EMBL" id="CP000934">
    <property type="protein sequence ID" value="ACE85355.1"/>
    <property type="molecule type" value="Genomic_DNA"/>
</dbReference>
<keyword evidence="6 10" id="KW-0819">tRNA processing</keyword>
<dbReference type="NCBIfam" id="TIGR03197">
    <property type="entry name" value="MnmC_Cterm"/>
    <property type="match status" value="1"/>
</dbReference>
<sequence length="700" mass="77396">MNDHPESMSNARFDLRNAQIEWDDEGQPLSSEFGDVYFSRANGLEETRHVFLHHNQLPERWAALAPGSHFTIGETGFGSGLNFLAAWQLWLQAAPADARLHFVTVEKFPLTKPDLIRALALWPELEALSTPLIDAYPCITDTGFYRLHFMGGRVRLTLIIEDAAHGFSQLLGSADPRFAHVCAKVDAWFLDGFAPAKNPHMWSEQLFEAIGTLSQAGTTAATFSAAGIVKNGLRSAGFTVQKVPGYGRKRDMVRAQKLTDRLLPVHDGSLDANELDNTPSYSPYPLPWTVDGTNSTPTDKRALVIGGGLAGCTSARALAERGWQVTLLERHEHLAEEASGNPQGVLYARLSRKAEPQAVFNLNCLDFAQRFYQPYWTMAGSRCGVLQLAADADEQQLQTLLRDKFRDCSELVQFVSADEASELAGVALAHGGLYFPQSGWINPPRLCTALVNHPNIRVEYRQAVTALAQADEGGWHIHTDHTDHGLWQSPVVIIANARDARHFDETRELPIKSIRGQISYLPATSLSQPLKTVICGDGYLAPAVDGRHCAGATFNLREQTDLLRAQDHQANLDKLSQVLPSLAEAWNPLRLDQLDGRVAFRCTFPDYLPLVGSVADTPAMETDFAPLRRNARAWLDTPGSYVRGLYLNIGHGSRGLAYTPLCAELLACHINQEPLPIPRELANALNPSRFLIRDLIKNRR</sequence>
<dbReference type="GO" id="GO:0032259">
    <property type="term" value="P:methylation"/>
    <property type="evidence" value="ECO:0007669"/>
    <property type="project" value="UniProtKB-KW"/>
</dbReference>
<dbReference type="HAMAP" id="MF_01102">
    <property type="entry name" value="MnmC"/>
    <property type="match status" value="1"/>
</dbReference>
<keyword evidence="14" id="KW-1185">Reference proteome</keyword>
<keyword evidence="9 10" id="KW-0511">Multifunctional enzyme</keyword>
<dbReference type="GO" id="GO:0050660">
    <property type="term" value="F:flavin adenine dinucleotide binding"/>
    <property type="evidence" value="ECO:0007669"/>
    <property type="project" value="UniProtKB-UniRule"/>
</dbReference>
<comment type="cofactor">
    <cofactor evidence="10">
        <name>FAD</name>
        <dbReference type="ChEBI" id="CHEBI:57692"/>
    </cofactor>
</comment>
<evidence type="ECO:0000256" key="7">
    <source>
        <dbReference type="ARBA" id="ARBA00022827"/>
    </source>
</evidence>
<comment type="catalytic activity">
    <reaction evidence="10">
        <text>5-aminomethyl-2-thiouridine(34) in tRNA + S-adenosyl-L-methionine = 5-methylaminomethyl-2-thiouridine(34) in tRNA + S-adenosyl-L-homocysteine + H(+)</text>
        <dbReference type="Rhea" id="RHEA:19569"/>
        <dbReference type="Rhea" id="RHEA-COMP:10195"/>
        <dbReference type="Rhea" id="RHEA-COMP:10197"/>
        <dbReference type="ChEBI" id="CHEBI:15378"/>
        <dbReference type="ChEBI" id="CHEBI:57856"/>
        <dbReference type="ChEBI" id="CHEBI:59789"/>
        <dbReference type="ChEBI" id="CHEBI:74454"/>
        <dbReference type="ChEBI" id="CHEBI:74455"/>
        <dbReference type="EC" id="2.1.1.61"/>
    </reaction>
</comment>
<evidence type="ECO:0000256" key="5">
    <source>
        <dbReference type="ARBA" id="ARBA00022691"/>
    </source>
</evidence>
<comment type="subcellular location">
    <subcellularLocation>
        <location evidence="10">Cytoplasm</location>
    </subcellularLocation>
</comment>
<dbReference type="GO" id="GO:0005737">
    <property type="term" value="C:cytoplasm"/>
    <property type="evidence" value="ECO:0007669"/>
    <property type="project" value="UniProtKB-SubCell"/>
</dbReference>
<evidence type="ECO:0000259" key="12">
    <source>
        <dbReference type="Pfam" id="PF05430"/>
    </source>
</evidence>
<dbReference type="InterPro" id="IPR047785">
    <property type="entry name" value="tRNA_MNMC2"/>
</dbReference>
<dbReference type="GO" id="GO:0002098">
    <property type="term" value="P:tRNA wobble uridine modification"/>
    <property type="evidence" value="ECO:0007669"/>
    <property type="project" value="TreeGrafter"/>
</dbReference>
<dbReference type="InterPro" id="IPR008471">
    <property type="entry name" value="MnmC-like_methylTransf"/>
</dbReference>
<dbReference type="InterPro" id="IPR036188">
    <property type="entry name" value="FAD/NAD-bd_sf"/>
</dbReference>
<protein>
    <recommendedName>
        <fullName evidence="10">tRNA 5-methylaminomethyl-2-thiouridine biosynthesis bifunctional protein MnmC</fullName>
        <shortName evidence="10">tRNA mnm(5)s(2)U biosynthesis bifunctional protein</shortName>
    </recommendedName>
    <domain>
        <recommendedName>
            <fullName evidence="10">tRNA (mnm(5)s(2)U34)-methyltransferase</fullName>
            <ecNumber evidence="10">2.1.1.61</ecNumber>
        </recommendedName>
    </domain>
    <domain>
        <recommendedName>
            <fullName evidence="10">FAD-dependent cmnm(5)s(2)U34 oxidoreductase</fullName>
            <ecNumber evidence="10">1.5.-.-</ecNumber>
        </recommendedName>
    </domain>
</protein>
<feature type="region of interest" description="tRNA (mnm(5)s(2)U34)-methyltransferase" evidence="10">
    <location>
        <begin position="1"/>
        <end position="258"/>
    </location>
</feature>
<organism evidence="13 14">
    <name type="scientific">Cellvibrio japonicus (strain Ueda107)</name>
    <name type="common">Pseudomonas fluorescens subsp. cellulosa</name>
    <dbReference type="NCBI Taxonomy" id="498211"/>
    <lineage>
        <taxon>Bacteria</taxon>
        <taxon>Pseudomonadati</taxon>
        <taxon>Pseudomonadota</taxon>
        <taxon>Gammaproteobacteria</taxon>
        <taxon>Cellvibrionales</taxon>
        <taxon>Cellvibrionaceae</taxon>
        <taxon>Cellvibrio</taxon>
    </lineage>
</organism>
<proteinExistence type="inferred from homology"/>
<evidence type="ECO:0000256" key="6">
    <source>
        <dbReference type="ARBA" id="ARBA00022694"/>
    </source>
</evidence>
<dbReference type="Gene3D" id="3.40.50.150">
    <property type="entry name" value="Vaccinia Virus protein VP39"/>
    <property type="match status" value="1"/>
</dbReference>
<feature type="region of interest" description="FAD-dependent cmnm(5)s(2)U34 oxidoreductase" evidence="10">
    <location>
        <begin position="305"/>
        <end position="700"/>
    </location>
</feature>
<evidence type="ECO:0000313" key="14">
    <source>
        <dbReference type="Proteomes" id="UP000001036"/>
    </source>
</evidence>
<keyword evidence="8 10" id="KW-0560">Oxidoreductase</keyword>
<dbReference type="SUPFAM" id="SSF51905">
    <property type="entry name" value="FAD/NAD(P)-binding domain"/>
    <property type="match status" value="1"/>
</dbReference>
<evidence type="ECO:0000256" key="8">
    <source>
        <dbReference type="ARBA" id="ARBA00023002"/>
    </source>
</evidence>
<dbReference type="InterPro" id="IPR017610">
    <property type="entry name" value="tRNA_S-uridine_synth_MnmC_C"/>
</dbReference>
<dbReference type="NCBIfam" id="NF033855">
    <property type="entry name" value="tRNA_MNMC2"/>
    <property type="match status" value="1"/>
</dbReference>
<dbReference type="AlphaFoldDB" id="B3PKD7"/>
<dbReference type="Proteomes" id="UP000001036">
    <property type="component" value="Chromosome"/>
</dbReference>
<evidence type="ECO:0000256" key="1">
    <source>
        <dbReference type="ARBA" id="ARBA00022490"/>
    </source>
</evidence>
<dbReference type="PANTHER" id="PTHR13847">
    <property type="entry name" value="SARCOSINE DEHYDROGENASE-RELATED"/>
    <property type="match status" value="1"/>
</dbReference>
<dbReference type="STRING" id="498211.CJA_2405"/>
<dbReference type="RefSeq" id="WP_012488003.1">
    <property type="nucleotide sequence ID" value="NC_010995.1"/>
</dbReference>
<evidence type="ECO:0000256" key="2">
    <source>
        <dbReference type="ARBA" id="ARBA00022603"/>
    </source>
</evidence>
<dbReference type="GO" id="GO:0004808">
    <property type="term" value="F:tRNA (5-methylaminomethyl-2-thiouridylate)(34)-methyltransferase activity"/>
    <property type="evidence" value="ECO:0007669"/>
    <property type="project" value="UniProtKB-EC"/>
</dbReference>
<dbReference type="Gene3D" id="3.50.50.60">
    <property type="entry name" value="FAD/NAD(P)-binding domain"/>
    <property type="match status" value="1"/>
</dbReference>
<dbReference type="HOGENOM" id="CLU_022427_1_0_6"/>
<dbReference type="Pfam" id="PF01266">
    <property type="entry name" value="DAO"/>
    <property type="match status" value="1"/>
</dbReference>
<dbReference type="PANTHER" id="PTHR13847:SF283">
    <property type="entry name" value="TRNA 5-METHYLAMINOMETHYL-2-THIOURIDINE BIOSYNTHESIS BIFUNCTIONAL PROTEIN MNMC"/>
    <property type="match status" value="1"/>
</dbReference>
<accession>B3PKD7</accession>
<evidence type="ECO:0000256" key="9">
    <source>
        <dbReference type="ARBA" id="ARBA00023268"/>
    </source>
</evidence>
<evidence type="ECO:0000256" key="3">
    <source>
        <dbReference type="ARBA" id="ARBA00022630"/>
    </source>
</evidence>
<evidence type="ECO:0000256" key="4">
    <source>
        <dbReference type="ARBA" id="ARBA00022679"/>
    </source>
</evidence>
<dbReference type="EC" id="1.5.-.-" evidence="10"/>
<reference evidence="13 14" key="1">
    <citation type="journal article" date="2008" name="J. Bacteriol.">
        <title>Insights into plant cell wall degradation from the genome sequence of the soil bacterium Cellvibrio japonicus.</title>
        <authorList>
            <person name="Deboy R.T."/>
            <person name="Mongodin E.F."/>
            <person name="Fouts D.E."/>
            <person name="Tailford L.E."/>
            <person name="Khouri H."/>
            <person name="Emerson J.B."/>
            <person name="Mohamoud Y."/>
            <person name="Watkins K."/>
            <person name="Henrissat B."/>
            <person name="Gilbert H.J."/>
            <person name="Nelson K.E."/>
        </authorList>
    </citation>
    <scope>NUCLEOTIDE SEQUENCE [LARGE SCALE GENOMIC DNA]</scope>
    <source>
        <strain evidence="13 14">Ueda107</strain>
    </source>
</reference>
<name>B3PKD7_CELJU</name>
<evidence type="ECO:0000259" key="11">
    <source>
        <dbReference type="Pfam" id="PF01266"/>
    </source>
</evidence>
<dbReference type="InterPro" id="IPR006076">
    <property type="entry name" value="FAD-dep_OxRdtase"/>
</dbReference>
<comment type="function">
    <text evidence="10">Catalyzes the last two steps in the biosynthesis of 5-methylaminomethyl-2-thiouridine (mnm(5)s(2)U) at the wobble position (U34) in tRNA. Catalyzes the FAD-dependent demodification of cmnm(5)s(2)U34 to nm(5)s(2)U34, followed by the transfer of a methyl group from S-adenosyl-L-methionine to nm(5)s(2)U34, to form mnm(5)s(2)U34.</text>
</comment>
<dbReference type="NCBIfam" id="NF002481">
    <property type="entry name" value="PRK01747.1-2"/>
    <property type="match status" value="1"/>
</dbReference>